<dbReference type="InterPro" id="IPR001611">
    <property type="entry name" value="Leu-rich_rpt"/>
</dbReference>
<dbReference type="GO" id="GO:0009897">
    <property type="term" value="C:external side of plasma membrane"/>
    <property type="evidence" value="ECO:0007669"/>
    <property type="project" value="Ensembl"/>
</dbReference>
<dbReference type="GO" id="GO:0042730">
    <property type="term" value="P:fibrinolysis"/>
    <property type="evidence" value="ECO:0007669"/>
    <property type="project" value="Ensembl"/>
</dbReference>
<evidence type="ECO:0000256" key="4">
    <source>
        <dbReference type="ARBA" id="ARBA00022641"/>
    </source>
</evidence>
<name>A2CFB8_MOUSE</name>
<feature type="chain" id="PRO_5015086050" description="Platelet glycoprotein Ib alpha chain" evidence="20">
    <location>
        <begin position="17"/>
        <end position="734"/>
    </location>
</feature>
<dbReference type="GO" id="GO:0010572">
    <property type="term" value="P:positive regulation of platelet activation"/>
    <property type="evidence" value="ECO:0007669"/>
    <property type="project" value="Ensembl"/>
</dbReference>
<evidence type="ECO:0000256" key="6">
    <source>
        <dbReference type="ARBA" id="ARBA00022696"/>
    </source>
</evidence>
<feature type="region of interest" description="Disordered" evidence="18">
    <location>
        <begin position="460"/>
        <end position="526"/>
    </location>
</feature>
<keyword evidence="4" id="KW-0765">Sulfation</keyword>
<evidence type="ECO:0000256" key="11">
    <source>
        <dbReference type="ARBA" id="ARBA00023084"/>
    </source>
</evidence>
<keyword evidence="3" id="KW-0433">Leucine-rich repeat</keyword>
<evidence type="ECO:0000256" key="10">
    <source>
        <dbReference type="ARBA" id="ARBA00022989"/>
    </source>
</evidence>
<dbReference type="GO" id="GO:0051209">
    <property type="term" value="P:release of sequestered calcium ion into cytosol"/>
    <property type="evidence" value="ECO:0007669"/>
    <property type="project" value="Ensembl"/>
</dbReference>
<dbReference type="InterPro" id="IPR003591">
    <property type="entry name" value="Leu-rich_rpt_typical-subtyp"/>
</dbReference>
<comment type="subunit">
    <text evidence="16">Two GP-Ib beta are disulfide-linked to one GP-Ib alpha. GP-IX is complexed with the GP-Ib heterodimer via a non covalent linkage. Interacts with FLNB. Interacts with FLNA (via filamin repeats 4, 9, 12, 17, 19, 21, and 23).</text>
</comment>
<feature type="region of interest" description="Disordered" evidence="18">
    <location>
        <begin position="406"/>
        <end position="429"/>
    </location>
</feature>
<feature type="domain" description="LRRCT" evidence="21">
    <location>
        <begin position="221"/>
        <end position="281"/>
    </location>
</feature>
<keyword evidence="14" id="KW-0325">Glycoprotein</keyword>
<evidence type="ECO:0000256" key="2">
    <source>
        <dbReference type="ARBA" id="ARBA00022553"/>
    </source>
</evidence>
<dbReference type="GO" id="GO:0007155">
    <property type="term" value="P:cell adhesion"/>
    <property type="evidence" value="ECO:0007669"/>
    <property type="project" value="UniProtKB-KW"/>
</dbReference>
<evidence type="ECO:0000256" key="14">
    <source>
        <dbReference type="ARBA" id="ARBA00023180"/>
    </source>
</evidence>
<dbReference type="PANTHER" id="PTHR24366">
    <property type="entry name" value="IG(IMMUNOGLOBULIN) AND LRR(LEUCINE RICH REPEAT) DOMAINS"/>
    <property type="match status" value="1"/>
</dbReference>
<evidence type="ECO:0007829" key="24">
    <source>
        <dbReference type="PubMed" id="21183079"/>
    </source>
</evidence>
<dbReference type="HOGENOM" id="CLU_027577_0_0_1"/>
<dbReference type="OMA" id="NPDFCCL"/>
<keyword evidence="8" id="KW-0677">Repeat</keyword>
<sequence>MALLILLFLLPSPLHSQHTCSISKVTSLLEVNCENKKLTALPADLPADTGILHLGENQLGTFSTASLVHFTHLTYLYLDRCELTSLQTNGKLIKLENLDLSHNNLKSLPSLGWALPALTTLDVSFNKLGSLSPGVLDGLSQLQELYLQNNDLKSLPPGLLLPTTKLKKLNLANNKLRELPSGLLDGLEDLDTLYLQRNWLRTIPKGFFGTLLLPFVFLHANSWYCDCEILYFRHWLQENANNVYLWKQGVDVKDTTPNVASVRCANLDNAPVYSYPGKGCPTSSGDTDYDDYDDIPDVPATRTEVKFSTNTKVHTTHWSLLAAAPSTSQDSQMISLPPTHKPTKKQSTFIHTQSPGFTTLPETMESNPTFYSLKLNTVLIPSPTTLEPTSTQATPEPNIQPMLTTSTLTTPEHSTTPVPTTTILTTPEHSTIPVPTTAILTTPKPSTIPVPTTATLTTLEPSTTPVPTTATLTTPEPSTTLVPTTATLTTPEHSTTPVPTTATLTTPEHSTTPVPTTATLTTPEPSTTLTNLVSTISPVLTTTLTTPESTPIETILEQFFTTELTLLPTLESTTTIIPEQNSFLNLPEVALVSSDTSESSPFLNSDFCCFLPLGFYVLGLLWLLFASVVLILLLTWTWHVTPHSLDMEQSAALATSTHTTSLEVQRARQVTMPRAWLLFLQGSLPTFRSSLFLWVRPNGRVGPLVAGRRPSALSQGRGQDLLGTVGIRYSGHSL</sequence>
<dbReference type="BioGRID-ORCS" id="14723">
    <property type="hits" value="4 hits in 78 CRISPR screens"/>
</dbReference>
<accession>A2CFB8</accession>
<evidence type="ECO:0000256" key="3">
    <source>
        <dbReference type="ARBA" id="ARBA00022614"/>
    </source>
</evidence>
<evidence type="ECO:0000259" key="21">
    <source>
        <dbReference type="SMART" id="SM00082"/>
    </source>
</evidence>
<dbReference type="MGI" id="MGI:1333744">
    <property type="gene designation" value="Gp1ba"/>
</dbReference>
<dbReference type="InterPro" id="IPR032675">
    <property type="entry name" value="LRR_dom_sf"/>
</dbReference>
<dbReference type="VEuPathDB" id="HostDB:ENSMUSG00000050675"/>
<dbReference type="SMR" id="A2CFB8"/>
<evidence type="ECO:0000256" key="19">
    <source>
        <dbReference type="SAM" id="Phobius"/>
    </source>
</evidence>
<dbReference type="DNASU" id="14723"/>
<evidence type="ECO:0000256" key="15">
    <source>
        <dbReference type="ARBA" id="ARBA00054869"/>
    </source>
</evidence>
<dbReference type="GO" id="GO:1990779">
    <property type="term" value="C:glycoprotein Ib-IX-V complex"/>
    <property type="evidence" value="ECO:0007669"/>
    <property type="project" value="Ensembl"/>
</dbReference>
<evidence type="ECO:0000256" key="13">
    <source>
        <dbReference type="ARBA" id="ARBA00023157"/>
    </source>
</evidence>
<dbReference type="SMART" id="SM00364">
    <property type="entry name" value="LRR_BAC"/>
    <property type="match status" value="4"/>
</dbReference>
<comment type="subcellular location">
    <subcellularLocation>
        <location evidence="1">Membrane</location>
        <topology evidence="1">Single-pass type I membrane protein</topology>
    </subcellularLocation>
</comment>
<evidence type="ECO:0000256" key="9">
    <source>
        <dbReference type="ARBA" id="ARBA00022889"/>
    </source>
</evidence>
<keyword evidence="12 19" id="KW-0472">Membrane</keyword>
<dbReference type="Pfam" id="PF13855">
    <property type="entry name" value="LRR_8"/>
    <property type="match status" value="2"/>
</dbReference>
<dbReference type="EMBL" id="BC137765">
    <property type="protein sequence ID" value="AAI37766.1"/>
    <property type="molecule type" value="mRNA"/>
</dbReference>
<proteinExistence type="evidence at protein level"/>
<dbReference type="PRINTS" id="PR00019">
    <property type="entry name" value="LEURICHRPT"/>
</dbReference>
<dbReference type="OrthoDB" id="676979at2759"/>
<keyword evidence="13" id="KW-1015">Disulfide bond</keyword>
<evidence type="ECO:0000256" key="16">
    <source>
        <dbReference type="ARBA" id="ARBA00064338"/>
    </source>
</evidence>
<dbReference type="ExpressionAtlas" id="A2CFB8">
    <property type="expression patterns" value="baseline and differential"/>
</dbReference>
<evidence type="ECO:0000256" key="8">
    <source>
        <dbReference type="ARBA" id="ARBA00022737"/>
    </source>
</evidence>
<keyword evidence="7 20" id="KW-0732">Signal</keyword>
<dbReference type="PANTHER" id="PTHR24366:SF158">
    <property type="entry name" value="PLATELET GLYCOPROTEIN IB ALPHA CHAIN-LIKE-RELATED"/>
    <property type="match status" value="1"/>
</dbReference>
<keyword evidence="2" id="KW-0597">Phosphoprotein</keyword>
<dbReference type="AlphaFoldDB" id="A2CFB8"/>
<keyword evidence="6" id="KW-0356">Hemostasis</keyword>
<feature type="transmembrane region" description="Helical" evidence="19">
    <location>
        <begin position="613"/>
        <end position="638"/>
    </location>
</feature>
<dbReference type="SMART" id="SM00369">
    <property type="entry name" value="LRR_TYP"/>
    <property type="match status" value="6"/>
</dbReference>
<evidence type="ECO:0000256" key="5">
    <source>
        <dbReference type="ARBA" id="ARBA00022692"/>
    </source>
</evidence>
<dbReference type="PeptideAtlas" id="A2CFB8"/>
<dbReference type="AGR" id="MGI:1333744"/>
<dbReference type="RefSeq" id="NP_001418327.1">
    <property type="nucleotide sequence ID" value="NM_001431398.1"/>
</dbReference>
<dbReference type="KEGG" id="mmu:14723"/>
<keyword evidence="5 19" id="KW-0812">Transmembrane</keyword>
<evidence type="ECO:0000313" key="22">
    <source>
        <dbReference type="EMBL" id="AAI37766.1"/>
    </source>
</evidence>
<comment type="function">
    <text evidence="15">GP-Ib, a surface membrane protein of platelets, participates in the formation of platelet plugs by binding to the A1 domain of vWF, which is already bound to the subendothelium.</text>
</comment>
<evidence type="ECO:0000313" key="23">
    <source>
        <dbReference type="MGI" id="MGI:1333744"/>
    </source>
</evidence>
<dbReference type="FunFam" id="3.80.10.10:FF:000347">
    <property type="entry name" value="Platelet glycoprotein Ib alpha chain"/>
    <property type="match status" value="1"/>
</dbReference>
<evidence type="ECO:0000256" key="17">
    <source>
        <dbReference type="ARBA" id="ARBA00073696"/>
    </source>
</evidence>
<evidence type="ECO:0000256" key="12">
    <source>
        <dbReference type="ARBA" id="ARBA00023136"/>
    </source>
</evidence>
<dbReference type="PhylomeDB" id="A2CFB8"/>
<feature type="signal peptide" evidence="20">
    <location>
        <begin position="1"/>
        <end position="16"/>
    </location>
</feature>
<evidence type="ECO:0000256" key="20">
    <source>
        <dbReference type="SAM" id="SignalP"/>
    </source>
</evidence>
<evidence type="ECO:0000256" key="7">
    <source>
        <dbReference type="ARBA" id="ARBA00022729"/>
    </source>
</evidence>
<reference evidence="22" key="1">
    <citation type="journal article" date="2004" name="Genome Res.">
        <title>The status, quality, and expansion of the NIH full-length cDNA project: the Mammalian Gene Collection (MGC).</title>
        <authorList>
            <consortium name="The MGC Project Team"/>
            <person name="Gerhard D.S."/>
            <person name="Wagner L."/>
            <person name="Feingold E.A."/>
            <person name="Shenmen C.M."/>
            <person name="Grouse L.H."/>
            <person name="Schuler G."/>
            <person name="Klein S.L."/>
            <person name="Old S."/>
            <person name="Rasooly R."/>
            <person name="Good P."/>
            <person name="Guyer M."/>
            <person name="Peck A.M."/>
            <person name="Derge J.G."/>
            <person name="Lipman D."/>
            <person name="Collins F.S."/>
            <person name="Jang W."/>
            <person name="Sherry S."/>
            <person name="Feolo M."/>
            <person name="Misquitta L."/>
            <person name="Lee E."/>
            <person name="Rotmistrovsky K."/>
            <person name="Greenhut S.F."/>
            <person name="Schaefer C.F."/>
            <person name="Buetow K."/>
            <person name="Bonner T.I."/>
            <person name="Haussler D."/>
            <person name="Kent J."/>
            <person name="Kiekhaus M."/>
            <person name="Furey T."/>
            <person name="Brent M."/>
            <person name="Prange C."/>
            <person name="Schreiber K."/>
            <person name="Shapiro N."/>
            <person name="Bhat N.K."/>
            <person name="Hopkins R.F."/>
            <person name="Hsie F."/>
            <person name="Driscoll T."/>
            <person name="Soares M.B."/>
            <person name="Casavant T.L."/>
            <person name="Scheetz T.E."/>
            <person name="Brown-stein M.J."/>
            <person name="Usdin T.B."/>
            <person name="Toshiyuki S."/>
            <person name="Carninci P."/>
            <person name="Piao Y."/>
            <person name="Dudekula D.B."/>
            <person name="Ko M.S."/>
            <person name="Kawakami K."/>
            <person name="Suzuki Y."/>
            <person name="Sugano S."/>
            <person name="Gruber C.E."/>
            <person name="Smith M.R."/>
            <person name="Simmons B."/>
            <person name="Moore T."/>
            <person name="Waterman R."/>
            <person name="Johnson S.L."/>
            <person name="Ruan Y."/>
            <person name="Wei C.L."/>
            <person name="Mathavan S."/>
            <person name="Gunaratne P.H."/>
            <person name="Wu J."/>
            <person name="Garcia A.M."/>
            <person name="Hulyk S.W."/>
            <person name="Fuh E."/>
            <person name="Yuan Y."/>
            <person name="Sneed A."/>
            <person name="Kowis C."/>
            <person name="Hodgson A."/>
            <person name="Muzny D.M."/>
            <person name="McPherson J."/>
            <person name="Gibbs R.A."/>
            <person name="Fahey J."/>
            <person name="Helton E."/>
            <person name="Ketteman M."/>
            <person name="Madan A."/>
            <person name="Rodrigues S."/>
            <person name="Sanchez A."/>
            <person name="Whiting M."/>
            <person name="Madari A."/>
            <person name="Young A.C."/>
            <person name="Wetherby K.D."/>
            <person name="Granite S.J."/>
            <person name="Kwong P.N."/>
            <person name="Brinkley C.P."/>
            <person name="Pearson R.L."/>
            <person name="Bouffard G.G."/>
            <person name="Blakesly R.W."/>
            <person name="Green E.D."/>
            <person name="Dickson M.C."/>
            <person name="Rodriguez A.C."/>
            <person name="Grimwood J."/>
            <person name="Schmutz J."/>
            <person name="Myers R.M."/>
            <person name="Butterfield Y.S."/>
            <person name="Griffith M."/>
            <person name="Griffith O.L."/>
            <person name="Krzywinski M.I."/>
            <person name="Liao N."/>
            <person name="Morin R."/>
            <person name="Morrin R."/>
            <person name="Palmquist D."/>
            <person name="Petrescu A.S."/>
            <person name="Skalska U."/>
            <person name="Smailus D.E."/>
            <person name="Stott J.M."/>
            <person name="Schnerch A."/>
            <person name="Schein J.E."/>
            <person name="Jones S.J."/>
            <person name="Holt R.A."/>
            <person name="Baross A."/>
            <person name="Marra M.A."/>
            <person name="Clifton S."/>
            <person name="Makowski K.A."/>
            <person name="Bosak S."/>
            <person name="Malek J."/>
        </authorList>
    </citation>
    <scope>NUCLEOTIDE SEQUENCE [LARGE SCALE MRNA]</scope>
    <source>
        <tissue evidence="22">Brain</tissue>
    </source>
</reference>
<dbReference type="GeneID" id="14723"/>
<protein>
    <recommendedName>
        <fullName evidence="17">Platelet glycoprotein Ib alpha chain</fullName>
    </recommendedName>
</protein>
<dbReference type="GO" id="GO:0007597">
    <property type="term" value="P:blood coagulation, intrinsic pathway"/>
    <property type="evidence" value="ECO:0007669"/>
    <property type="project" value="Ensembl"/>
</dbReference>
<evidence type="ECO:0000256" key="18">
    <source>
        <dbReference type="SAM" id="MobiDB-lite"/>
    </source>
</evidence>
<organism evidence="22">
    <name type="scientific">Mus musculus</name>
    <name type="common">Mouse</name>
    <dbReference type="NCBI Taxonomy" id="10090"/>
    <lineage>
        <taxon>Eukaryota</taxon>
        <taxon>Metazoa</taxon>
        <taxon>Chordata</taxon>
        <taxon>Craniata</taxon>
        <taxon>Vertebrata</taxon>
        <taxon>Euteleostomi</taxon>
        <taxon>Mammalia</taxon>
        <taxon>Eutheria</taxon>
        <taxon>Euarchontoglires</taxon>
        <taxon>Glires</taxon>
        <taxon>Rodentia</taxon>
        <taxon>Myomorpha</taxon>
        <taxon>Muroidea</taxon>
        <taxon>Muridae</taxon>
        <taxon>Murinae</taxon>
        <taxon>Mus</taxon>
        <taxon>Mus</taxon>
    </lineage>
</organism>
<evidence type="ECO:0000256" key="1">
    <source>
        <dbReference type="ARBA" id="ARBA00004479"/>
    </source>
</evidence>
<reference evidence="24" key="2">
    <citation type="journal article" date="2010" name="Cell">
        <title>A tissue-specific atlas of mouse protein phosphorylation and expression.</title>
        <authorList>
            <person name="Huttlin E.L."/>
            <person name="Jedrychowski M.P."/>
            <person name="Elias J.E."/>
            <person name="Goswami T."/>
            <person name="Rad R."/>
            <person name="Beausoleil S.A."/>
            <person name="Villen J."/>
            <person name="Haas W."/>
            <person name="Sowa M.E."/>
            <person name="Gygi S.P."/>
        </authorList>
    </citation>
    <scope>IDENTIFICATION BY MASS SPECTROMETRY [LARGE SCALE ANALYSIS]</scope>
</reference>
<dbReference type="Gene3D" id="3.80.10.10">
    <property type="entry name" value="Ribonuclease Inhibitor"/>
    <property type="match status" value="1"/>
</dbReference>
<dbReference type="SMART" id="SM00082">
    <property type="entry name" value="LRRCT"/>
    <property type="match status" value="1"/>
</dbReference>
<dbReference type="Antibodypedia" id="2697">
    <property type="antibodies" value="943 antibodies from 40 providers"/>
</dbReference>
<gene>
    <name evidence="22 23" type="primary">Gp1ba</name>
</gene>
<dbReference type="SUPFAM" id="SSF52058">
    <property type="entry name" value="L domain-like"/>
    <property type="match status" value="1"/>
</dbReference>
<keyword evidence="9" id="KW-0130">Cell adhesion</keyword>
<dbReference type="InterPro" id="IPR000483">
    <property type="entry name" value="Cys-rich_flank_reg_C"/>
</dbReference>
<dbReference type="PROSITE" id="PS51450">
    <property type="entry name" value="LRR"/>
    <property type="match status" value="3"/>
</dbReference>
<keyword evidence="11" id="KW-0094">Blood coagulation</keyword>
<dbReference type="CTD" id="2811"/>
<keyword evidence="10 19" id="KW-1133">Transmembrane helix</keyword>